<sequence>MANAYHMDALRKQRVLDRKNDALRRMMNAGSEDSVPGDIVQKALQQSTTDGLVTTDMGQYSQVRLPKIDKVYWLVANGNNNKNSSLPLKEYSPLPASFRNIKRDTTYTLFHSYEFYQD</sequence>
<organism evidence="1 2">
    <name type="scientific">Lottia gigantea</name>
    <name type="common">Giant owl limpet</name>
    <dbReference type="NCBI Taxonomy" id="225164"/>
    <lineage>
        <taxon>Eukaryota</taxon>
        <taxon>Metazoa</taxon>
        <taxon>Spiralia</taxon>
        <taxon>Lophotrochozoa</taxon>
        <taxon>Mollusca</taxon>
        <taxon>Gastropoda</taxon>
        <taxon>Patellogastropoda</taxon>
        <taxon>Lottioidea</taxon>
        <taxon>Lottiidae</taxon>
        <taxon>Lottia</taxon>
    </lineage>
</organism>
<name>V4CN82_LOTGI</name>
<dbReference type="RefSeq" id="XP_009045312.1">
    <property type="nucleotide sequence ID" value="XM_009047064.1"/>
</dbReference>
<dbReference type="CTD" id="20248224"/>
<dbReference type="EMBL" id="KB199905">
    <property type="protein sequence ID" value="ESP03830.1"/>
    <property type="molecule type" value="Genomic_DNA"/>
</dbReference>
<dbReference type="Proteomes" id="UP000030746">
    <property type="component" value="Unassembled WGS sequence"/>
</dbReference>
<evidence type="ECO:0000313" key="1">
    <source>
        <dbReference type="EMBL" id="ESP03830.1"/>
    </source>
</evidence>
<dbReference type="HOGENOM" id="CLU_2148247_0_0_1"/>
<dbReference type="OrthoDB" id="6287367at2759"/>
<proteinExistence type="predicted"/>
<accession>V4CN82</accession>
<protein>
    <submittedName>
        <fullName evidence="1">Uncharacterized protein</fullName>
    </submittedName>
</protein>
<keyword evidence="2" id="KW-1185">Reference proteome</keyword>
<evidence type="ECO:0000313" key="2">
    <source>
        <dbReference type="Proteomes" id="UP000030746"/>
    </source>
</evidence>
<reference evidence="1 2" key="1">
    <citation type="journal article" date="2013" name="Nature">
        <title>Insights into bilaterian evolution from three spiralian genomes.</title>
        <authorList>
            <person name="Simakov O."/>
            <person name="Marletaz F."/>
            <person name="Cho S.J."/>
            <person name="Edsinger-Gonzales E."/>
            <person name="Havlak P."/>
            <person name="Hellsten U."/>
            <person name="Kuo D.H."/>
            <person name="Larsson T."/>
            <person name="Lv J."/>
            <person name="Arendt D."/>
            <person name="Savage R."/>
            <person name="Osoegawa K."/>
            <person name="de Jong P."/>
            <person name="Grimwood J."/>
            <person name="Chapman J.A."/>
            <person name="Shapiro H."/>
            <person name="Aerts A."/>
            <person name="Otillar R.P."/>
            <person name="Terry A.Y."/>
            <person name="Boore J.L."/>
            <person name="Grigoriev I.V."/>
            <person name="Lindberg D.R."/>
            <person name="Seaver E.C."/>
            <person name="Weisblat D.A."/>
            <person name="Putnam N.H."/>
            <person name="Rokhsar D.S."/>
        </authorList>
    </citation>
    <scope>NUCLEOTIDE SEQUENCE [LARGE SCALE GENOMIC DNA]</scope>
</reference>
<dbReference type="KEGG" id="lgi:LOTGIDRAFT_230173"/>
<dbReference type="GeneID" id="20248224"/>
<dbReference type="AlphaFoldDB" id="V4CN82"/>
<gene>
    <name evidence="1" type="ORF">LOTGIDRAFT_230173</name>
</gene>